<dbReference type="PANTHER" id="PTHR33371:SF4">
    <property type="entry name" value="INTERMEMBRANE PHOSPHOLIPID TRANSPORT SYSTEM BINDING PROTEIN MLAD"/>
    <property type="match status" value="1"/>
</dbReference>
<protein>
    <submittedName>
        <fullName evidence="3">MCE family protein</fullName>
    </submittedName>
</protein>
<dbReference type="RefSeq" id="WP_172277469.1">
    <property type="nucleotide sequence ID" value="NZ_CASGMU010000024.1"/>
</dbReference>
<comment type="caution">
    <text evidence="3">The sequence shown here is derived from an EMBL/GenBank/DDBJ whole genome shotgun (WGS) entry which is preliminary data.</text>
</comment>
<reference evidence="3 4" key="1">
    <citation type="submission" date="2020-05" db="EMBL/GenBank/DDBJ databases">
        <title>Distinct polysaccharide utilization as determinants for interspecies competition between intestinal Prevotella spp.</title>
        <authorList>
            <person name="Galvez E.J.C."/>
            <person name="Iljazovic A."/>
            <person name="Strowig T."/>
        </authorList>
    </citation>
    <scope>NUCLEOTIDE SEQUENCE [LARGE SCALE GENOMIC DNA]</scope>
    <source>
        <strain evidence="3 4">PMUR</strain>
    </source>
</reference>
<name>A0ABX2ARA9_9BACT</name>
<accession>A0ABX2ARA9</accession>
<evidence type="ECO:0000313" key="3">
    <source>
        <dbReference type="EMBL" id="NPD93225.1"/>
    </source>
</evidence>
<feature type="transmembrane region" description="Helical" evidence="1">
    <location>
        <begin position="7"/>
        <end position="28"/>
    </location>
</feature>
<evidence type="ECO:0000259" key="2">
    <source>
        <dbReference type="Pfam" id="PF02470"/>
    </source>
</evidence>
<keyword evidence="1" id="KW-1133">Transmembrane helix</keyword>
<evidence type="ECO:0000313" key="4">
    <source>
        <dbReference type="Proteomes" id="UP000714420"/>
    </source>
</evidence>
<keyword evidence="1" id="KW-0812">Transmembrane</keyword>
<keyword evidence="4" id="KW-1185">Reference proteome</keyword>
<keyword evidence="1" id="KW-0472">Membrane</keyword>
<dbReference type="Pfam" id="PF02470">
    <property type="entry name" value="MlaD"/>
    <property type="match status" value="1"/>
</dbReference>
<dbReference type="InterPro" id="IPR052336">
    <property type="entry name" value="MlaD_Phospholipid_Transporter"/>
</dbReference>
<proteinExistence type="predicted"/>
<organism evidence="3 4">
    <name type="scientific">Xylanibacter muris</name>
    <dbReference type="NCBI Taxonomy" id="2736290"/>
    <lineage>
        <taxon>Bacteria</taxon>
        <taxon>Pseudomonadati</taxon>
        <taxon>Bacteroidota</taxon>
        <taxon>Bacteroidia</taxon>
        <taxon>Bacteroidales</taxon>
        <taxon>Prevotellaceae</taxon>
        <taxon>Xylanibacter</taxon>
    </lineage>
</organism>
<dbReference type="Proteomes" id="UP000714420">
    <property type="component" value="Unassembled WGS sequence"/>
</dbReference>
<dbReference type="PANTHER" id="PTHR33371">
    <property type="entry name" value="INTERMEMBRANE PHOSPHOLIPID TRANSPORT SYSTEM BINDING PROTEIN MLAD-RELATED"/>
    <property type="match status" value="1"/>
</dbReference>
<gene>
    <name evidence="3" type="ORF">HPS56_12985</name>
</gene>
<evidence type="ECO:0000256" key="1">
    <source>
        <dbReference type="SAM" id="Phobius"/>
    </source>
</evidence>
<feature type="domain" description="Mce/MlaD" evidence="2">
    <location>
        <begin position="37"/>
        <end position="103"/>
    </location>
</feature>
<dbReference type="EMBL" id="JABKKF010000020">
    <property type="protein sequence ID" value="NPD93225.1"/>
    <property type="molecule type" value="Genomic_DNA"/>
</dbReference>
<dbReference type="InterPro" id="IPR003399">
    <property type="entry name" value="Mce/MlaD"/>
</dbReference>
<sequence length="300" mass="32891">MKHITKEIQIAIVAIVGVVVLFFGLQFLKGLNIFGGSNTYYIVFDDINGLSASSPIYADGFKVGTVKDIAFDYNHAERITVEVSLDKDLRLPKGTDAEISSDMLGNIKVNLRMANNPAERINAGDTIMGYKETGMLDKASSMMPSVEKMLPKIDSILTSLNALLANPSIARSLENVDEITANLNNTSSQLNMLVGTMNRKVPAMMAKTDRILDDAGNVAKKLNEIDYVSTLAKVDATLSNVQEMTAKLNSKEGTLGLLMNDNELYENLSAVMRDADSLMIDLKSHPKRYVHFSIFGKKSK</sequence>